<comment type="function">
    <text evidence="3 4">Participates actively in the response to hyperosmotic and heat shock by preventing the aggregation of stress-denatured proteins, in association with DnaK and GrpE. It is the nucleotide exchange factor for DnaK and may function as a thermosensor. Unfolded proteins bind initially to DnaJ; upon interaction with the DnaJ-bound protein, DnaK hydrolyzes its bound ATP, resulting in the formation of a stable complex. GrpE releases ADP from DnaK; ATP binding to DnaK triggers the release of the substrate protein, thus completing the reaction cycle. Several rounds of ATP-dependent interactions between DnaJ, DnaK and GrpE are required for fully efficient folding.</text>
</comment>
<keyword evidence="2 3" id="KW-0143">Chaperone</keyword>
<name>A0A364VC98_9CORY</name>
<reference evidence="7 8" key="1">
    <citation type="journal article" date="2018" name="Syst. Appl. Microbiol.">
        <title>Corynebacterium heidelbergense sp. nov., isolated from the preen glands of Egyptian geese (Alopochen aegyptiacus).</title>
        <authorList>
            <person name="Braun M.S."/>
            <person name="Wang E."/>
            <person name="Zimmermann S."/>
            <person name="Wink M."/>
        </authorList>
    </citation>
    <scope>NUCLEOTIDE SEQUENCE [LARGE SCALE GENOMIC DNA]</scope>
    <source>
        <strain evidence="7 8">DSM 104638</strain>
    </source>
</reference>
<sequence length="256" mass="26163">MADSDWTVNPGAPSQTDEEAARDADVDAQAGDDDASEASIEADIDAAVNDVLTGDAEGDAEAAAQARADAAEWDSIDDAADLIDGTEAEVADITAAGGAEAPGVGSGEAGSGDAEAGDAALQAELAERTEDLKRVSAEYANYRRRVERDRAGVISGAKADLAAALLPALDDLQLAESHGDLTGPLKAVSEKLNAALASAKVEAFGAEGEEFNPDLHEAVQDTSSGEDKVLGTVLRKGYRLGDRVLRTAMVIIADPS</sequence>
<protein>
    <recommendedName>
        <fullName evidence="3 4">Protein GrpE</fullName>
    </recommendedName>
    <alternativeName>
        <fullName evidence="3">HSP-70 cofactor</fullName>
    </alternativeName>
</protein>
<proteinExistence type="inferred from homology"/>
<evidence type="ECO:0000256" key="4">
    <source>
        <dbReference type="RuleBase" id="RU000639"/>
    </source>
</evidence>
<evidence type="ECO:0000256" key="6">
    <source>
        <dbReference type="SAM" id="MobiDB-lite"/>
    </source>
</evidence>
<comment type="subunit">
    <text evidence="3">Homodimer.</text>
</comment>
<dbReference type="PANTHER" id="PTHR21237:SF23">
    <property type="entry name" value="GRPE PROTEIN HOMOLOG, MITOCHONDRIAL"/>
    <property type="match status" value="1"/>
</dbReference>
<dbReference type="InterPro" id="IPR000740">
    <property type="entry name" value="GrpE"/>
</dbReference>
<dbReference type="PANTHER" id="PTHR21237">
    <property type="entry name" value="GRPE PROTEIN"/>
    <property type="match status" value="1"/>
</dbReference>
<dbReference type="PROSITE" id="PS01071">
    <property type="entry name" value="GRPE"/>
    <property type="match status" value="1"/>
</dbReference>
<dbReference type="GO" id="GO:0051082">
    <property type="term" value="F:unfolded protein binding"/>
    <property type="evidence" value="ECO:0007669"/>
    <property type="project" value="TreeGrafter"/>
</dbReference>
<dbReference type="GO" id="GO:0042803">
    <property type="term" value="F:protein homodimerization activity"/>
    <property type="evidence" value="ECO:0007669"/>
    <property type="project" value="InterPro"/>
</dbReference>
<dbReference type="InterPro" id="IPR013805">
    <property type="entry name" value="GrpE_CC"/>
</dbReference>
<dbReference type="NCBIfam" id="NF010761">
    <property type="entry name" value="PRK14164.1"/>
    <property type="match status" value="1"/>
</dbReference>
<evidence type="ECO:0000313" key="7">
    <source>
        <dbReference type="EMBL" id="RAV34228.1"/>
    </source>
</evidence>
<keyword evidence="3 4" id="KW-0346">Stress response</keyword>
<dbReference type="Gene3D" id="2.30.22.10">
    <property type="entry name" value="Head domain of nucleotide exchange factor GrpE"/>
    <property type="match status" value="1"/>
</dbReference>
<gene>
    <name evidence="3" type="primary">grpE</name>
    <name evidence="7" type="ORF">CWC39_04300</name>
</gene>
<dbReference type="GO" id="GO:0051087">
    <property type="term" value="F:protein-folding chaperone binding"/>
    <property type="evidence" value="ECO:0007669"/>
    <property type="project" value="InterPro"/>
</dbReference>
<dbReference type="GO" id="GO:0006457">
    <property type="term" value="P:protein folding"/>
    <property type="evidence" value="ECO:0007669"/>
    <property type="project" value="InterPro"/>
</dbReference>
<comment type="similarity">
    <text evidence="1 3 5">Belongs to the GrpE family.</text>
</comment>
<dbReference type="SUPFAM" id="SSF51064">
    <property type="entry name" value="Head domain of nucleotide exchange factor GrpE"/>
    <property type="match status" value="1"/>
</dbReference>
<accession>A0A364VC98</accession>
<dbReference type="Pfam" id="PF01025">
    <property type="entry name" value="GrpE"/>
    <property type="match status" value="1"/>
</dbReference>
<evidence type="ECO:0000256" key="1">
    <source>
        <dbReference type="ARBA" id="ARBA00009054"/>
    </source>
</evidence>
<dbReference type="GO" id="GO:0005737">
    <property type="term" value="C:cytoplasm"/>
    <property type="evidence" value="ECO:0007669"/>
    <property type="project" value="UniProtKB-SubCell"/>
</dbReference>
<dbReference type="EMBL" id="PHQP01000023">
    <property type="protein sequence ID" value="RAV34228.1"/>
    <property type="molecule type" value="Genomic_DNA"/>
</dbReference>
<evidence type="ECO:0000256" key="3">
    <source>
        <dbReference type="HAMAP-Rule" id="MF_01151"/>
    </source>
</evidence>
<feature type="region of interest" description="Disordered" evidence="6">
    <location>
        <begin position="98"/>
        <end position="118"/>
    </location>
</feature>
<keyword evidence="3" id="KW-0963">Cytoplasm</keyword>
<evidence type="ECO:0000256" key="2">
    <source>
        <dbReference type="ARBA" id="ARBA00023186"/>
    </source>
</evidence>
<organism evidence="7 8">
    <name type="scientific">Corynebacterium heidelbergense</name>
    <dbReference type="NCBI Taxonomy" id="2055947"/>
    <lineage>
        <taxon>Bacteria</taxon>
        <taxon>Bacillati</taxon>
        <taxon>Actinomycetota</taxon>
        <taxon>Actinomycetes</taxon>
        <taxon>Mycobacteriales</taxon>
        <taxon>Corynebacteriaceae</taxon>
        <taxon>Corynebacterium</taxon>
    </lineage>
</organism>
<dbReference type="PRINTS" id="PR00773">
    <property type="entry name" value="GRPEPROTEIN"/>
</dbReference>
<dbReference type="SUPFAM" id="SSF58014">
    <property type="entry name" value="Coiled-coil domain of nucleotide exchange factor GrpE"/>
    <property type="match status" value="1"/>
</dbReference>
<dbReference type="RefSeq" id="WP_112769280.1">
    <property type="nucleotide sequence ID" value="NZ_CP063191.1"/>
</dbReference>
<evidence type="ECO:0000313" key="8">
    <source>
        <dbReference type="Proteomes" id="UP000251047"/>
    </source>
</evidence>
<feature type="compositionally biased region" description="Acidic residues" evidence="6">
    <location>
        <begin position="30"/>
        <end position="40"/>
    </location>
</feature>
<dbReference type="AlphaFoldDB" id="A0A364VC98"/>
<dbReference type="GO" id="GO:0000774">
    <property type="term" value="F:adenyl-nucleotide exchange factor activity"/>
    <property type="evidence" value="ECO:0007669"/>
    <property type="project" value="InterPro"/>
</dbReference>
<comment type="caution">
    <text evidence="7">The sequence shown here is derived from an EMBL/GenBank/DDBJ whole genome shotgun (WGS) entry which is preliminary data.</text>
</comment>
<dbReference type="InterPro" id="IPR009012">
    <property type="entry name" value="GrpE_head"/>
</dbReference>
<evidence type="ECO:0000256" key="5">
    <source>
        <dbReference type="RuleBase" id="RU004478"/>
    </source>
</evidence>
<comment type="subcellular location">
    <subcellularLocation>
        <location evidence="3">Cytoplasm</location>
    </subcellularLocation>
</comment>
<dbReference type="OrthoDB" id="5191115at2"/>
<dbReference type="HAMAP" id="MF_01151">
    <property type="entry name" value="GrpE"/>
    <property type="match status" value="1"/>
</dbReference>
<feature type="region of interest" description="Disordered" evidence="6">
    <location>
        <begin position="1"/>
        <end position="40"/>
    </location>
</feature>
<dbReference type="Proteomes" id="UP000251047">
    <property type="component" value="Unassembled WGS sequence"/>
</dbReference>